<sequence length="194" mass="20824">MTNFTKPHPWYAMLAERMSGPLVCGLCLVWVALMASQVRADDCRMTLSEPRVDYGVIRPTQASAGRDAVGLDTQRTLHLSVLCANPAAMALRFSGAAADAQGFQFGRQGRFTLSLKQAQVDGRPVTWQPDEAAGGRLLPGRALYANVAGAPVTGLRLTAQVEIDVQLPADALAVRRETLLEGHGRFELVSPAVP</sequence>
<evidence type="ECO:0000313" key="1">
    <source>
        <dbReference type="EMBL" id="SDT53344.1"/>
    </source>
</evidence>
<organism evidence="1 2">
    <name type="scientific">Pseudomonas cedrina</name>
    <dbReference type="NCBI Taxonomy" id="651740"/>
    <lineage>
        <taxon>Bacteria</taxon>
        <taxon>Pseudomonadati</taxon>
        <taxon>Pseudomonadota</taxon>
        <taxon>Gammaproteobacteria</taxon>
        <taxon>Pseudomonadales</taxon>
        <taxon>Pseudomonadaceae</taxon>
        <taxon>Pseudomonas</taxon>
    </lineage>
</organism>
<dbReference type="Proteomes" id="UP000199576">
    <property type="component" value="Chromosome I"/>
</dbReference>
<reference evidence="1 2" key="1">
    <citation type="submission" date="2016-10" db="EMBL/GenBank/DDBJ databases">
        <authorList>
            <person name="Varghese N."/>
            <person name="Submissions S."/>
        </authorList>
    </citation>
    <scope>NUCLEOTIDE SEQUENCE [LARGE SCALE GENOMIC DNA]</scope>
    <source>
        <strain evidence="1 2">BS2981</strain>
    </source>
</reference>
<keyword evidence="2" id="KW-1185">Reference proteome</keyword>
<dbReference type="EMBL" id="LT629753">
    <property type="protein sequence ID" value="SDT53344.1"/>
    <property type="molecule type" value="Genomic_DNA"/>
</dbReference>
<evidence type="ECO:0008006" key="3">
    <source>
        <dbReference type="Google" id="ProtNLM"/>
    </source>
</evidence>
<name>A0ABY0V1R1_PSECE</name>
<protein>
    <recommendedName>
        <fullName evidence="3">DUF1120 domain-containing protein</fullName>
    </recommendedName>
</protein>
<proteinExistence type="predicted"/>
<evidence type="ECO:0000313" key="2">
    <source>
        <dbReference type="Proteomes" id="UP000199576"/>
    </source>
</evidence>
<accession>A0ABY0V1R1</accession>
<gene>
    <name evidence="1" type="ORF">SAMN04490182_5242</name>
</gene>